<accession>A0ABX9NZ04</accession>
<protein>
    <submittedName>
        <fullName evidence="1">Uncharacterized protein</fullName>
    </submittedName>
</protein>
<reference evidence="1 2" key="1">
    <citation type="submission" date="2018-09" db="EMBL/GenBank/DDBJ databases">
        <authorList>
            <person name="Le Fleche-Mateos A."/>
        </authorList>
    </citation>
    <scope>NUCLEOTIDE SEQUENCE [LARGE SCALE GENOMIC DNA]</scope>
    <source>
        <strain evidence="1 2">DSM 30078</strain>
    </source>
</reference>
<dbReference type="EMBL" id="RAHG01000006">
    <property type="protein sequence ID" value="RJT12398.1"/>
    <property type="molecule type" value="Genomic_DNA"/>
</dbReference>
<evidence type="ECO:0000313" key="1">
    <source>
        <dbReference type="EMBL" id="RJT12398.1"/>
    </source>
</evidence>
<keyword evidence="2" id="KW-1185">Reference proteome</keyword>
<name>A0ABX9NZ04_9GAMM</name>
<sequence length="68" mass="7738">MNIQNRFDADLSVNKMSLCKHIFREGFAKVAGDTGHSNAFRNALHNIIPFTKSVRTNKILTTSVRYLK</sequence>
<organism evidence="1 2">
    <name type="scientific">Rahnella inusitata</name>
    <dbReference type="NCBI Taxonomy" id="58169"/>
    <lineage>
        <taxon>Bacteria</taxon>
        <taxon>Pseudomonadati</taxon>
        <taxon>Pseudomonadota</taxon>
        <taxon>Gammaproteobacteria</taxon>
        <taxon>Enterobacterales</taxon>
        <taxon>Yersiniaceae</taxon>
        <taxon>Rahnella</taxon>
    </lineage>
</organism>
<evidence type="ECO:0000313" key="2">
    <source>
        <dbReference type="Proteomes" id="UP000284119"/>
    </source>
</evidence>
<dbReference type="Proteomes" id="UP000284119">
    <property type="component" value="Unassembled WGS sequence"/>
</dbReference>
<gene>
    <name evidence="1" type="ORF">D5396_14735</name>
</gene>
<proteinExistence type="predicted"/>
<comment type="caution">
    <text evidence="1">The sequence shown here is derived from an EMBL/GenBank/DDBJ whole genome shotgun (WGS) entry which is preliminary data.</text>
</comment>